<dbReference type="OMA" id="KCISKQA"/>
<accession>I1CQ63</accession>
<dbReference type="PANTHER" id="PTHR14281">
    <property type="entry name" value="KINETOCHORE PROTEIN SPC25-RELATED"/>
    <property type="match status" value="1"/>
</dbReference>
<dbReference type="GO" id="GO:0007059">
    <property type="term" value="P:chromosome segregation"/>
    <property type="evidence" value="ECO:0007669"/>
    <property type="project" value="InterPro"/>
</dbReference>
<evidence type="ECO:0000256" key="4">
    <source>
        <dbReference type="ARBA" id="ARBA00022776"/>
    </source>
</evidence>
<evidence type="ECO:0000256" key="8">
    <source>
        <dbReference type="ARBA" id="ARBA00023328"/>
    </source>
</evidence>
<comment type="subcellular location">
    <subcellularLocation>
        <location evidence="9">Nucleus</location>
    </subcellularLocation>
    <subcellularLocation>
        <location evidence="9">Chromosome</location>
        <location evidence="9">Centromere</location>
        <location evidence="9">Kinetochore</location>
    </subcellularLocation>
</comment>
<proteinExistence type="inferred from homology"/>
<dbReference type="RefSeq" id="XP_067525989.1">
    <property type="nucleotide sequence ID" value="XM_067669888.1"/>
</dbReference>
<keyword evidence="2 9" id="KW-0158">Chromosome</keyword>
<evidence type="ECO:0000256" key="5">
    <source>
        <dbReference type="ARBA" id="ARBA00022838"/>
    </source>
</evidence>
<dbReference type="GeneID" id="93622269"/>
<keyword evidence="3 9" id="KW-0132">Cell division</keyword>
<keyword evidence="9" id="KW-0539">Nucleus</keyword>
<dbReference type="Proteomes" id="UP000009138">
    <property type="component" value="Unassembled WGS sequence"/>
</dbReference>
<dbReference type="GO" id="GO:0005634">
    <property type="term" value="C:nucleus"/>
    <property type="evidence" value="ECO:0007669"/>
    <property type="project" value="UniProtKB-SubCell"/>
</dbReference>
<dbReference type="Gene3D" id="3.30.457.50">
    <property type="entry name" value="Chromosome segregation protein Spc25"/>
    <property type="match status" value="1"/>
</dbReference>
<dbReference type="STRING" id="246409.I1CQ63"/>
<feature type="domain" description="Chromosome segregation protein Spc25 C-terminal" evidence="11">
    <location>
        <begin position="130"/>
        <end position="196"/>
    </location>
</feature>
<dbReference type="InParanoid" id="I1CQ63"/>
<reference evidence="12 13" key="1">
    <citation type="journal article" date="2009" name="PLoS Genet.">
        <title>Genomic analysis of the basal lineage fungus Rhizopus oryzae reveals a whole-genome duplication.</title>
        <authorList>
            <person name="Ma L.-J."/>
            <person name="Ibrahim A.S."/>
            <person name="Skory C."/>
            <person name="Grabherr M.G."/>
            <person name="Burger G."/>
            <person name="Butler M."/>
            <person name="Elias M."/>
            <person name="Idnurm A."/>
            <person name="Lang B.F."/>
            <person name="Sone T."/>
            <person name="Abe A."/>
            <person name="Calvo S.E."/>
            <person name="Corrochano L.M."/>
            <person name="Engels R."/>
            <person name="Fu J."/>
            <person name="Hansberg W."/>
            <person name="Kim J.-M."/>
            <person name="Kodira C.D."/>
            <person name="Koehrsen M.J."/>
            <person name="Liu B."/>
            <person name="Miranda-Saavedra D."/>
            <person name="O'Leary S."/>
            <person name="Ortiz-Castellanos L."/>
            <person name="Poulter R."/>
            <person name="Rodriguez-Romero J."/>
            <person name="Ruiz-Herrera J."/>
            <person name="Shen Y.-Q."/>
            <person name="Zeng Q."/>
            <person name="Galagan J."/>
            <person name="Birren B.W."/>
            <person name="Cuomo C.A."/>
            <person name="Wickes B.L."/>
        </authorList>
    </citation>
    <scope>NUCLEOTIDE SEQUENCE [LARGE SCALE GENOMIC DNA]</scope>
    <source>
        <strain evidence="13">RA 99-880 / ATCC MYA-4621 / FGSC 9543 / NRRL 43880</strain>
    </source>
</reference>
<keyword evidence="7 9" id="KW-0131">Cell cycle</keyword>
<dbReference type="GO" id="GO:0051301">
    <property type="term" value="P:cell division"/>
    <property type="evidence" value="ECO:0007669"/>
    <property type="project" value="UniProtKB-UniRule"/>
</dbReference>
<dbReference type="AlphaFoldDB" id="I1CQ63"/>
<keyword evidence="4 9" id="KW-0498">Mitosis</keyword>
<protein>
    <recommendedName>
        <fullName evidence="9">Kinetochore protein SPC25</fullName>
    </recommendedName>
</protein>
<evidence type="ECO:0000313" key="12">
    <source>
        <dbReference type="EMBL" id="EIE90593.1"/>
    </source>
</evidence>
<dbReference type="EMBL" id="CH476747">
    <property type="protein sequence ID" value="EIE90593.1"/>
    <property type="molecule type" value="Genomic_DNA"/>
</dbReference>
<evidence type="ECO:0000256" key="10">
    <source>
        <dbReference type="SAM" id="Coils"/>
    </source>
</evidence>
<evidence type="ECO:0000313" key="13">
    <source>
        <dbReference type="Proteomes" id="UP000009138"/>
    </source>
</evidence>
<evidence type="ECO:0000256" key="6">
    <source>
        <dbReference type="ARBA" id="ARBA00023054"/>
    </source>
</evidence>
<name>I1CQ63_RHIO9</name>
<dbReference type="InterPro" id="IPR045143">
    <property type="entry name" value="Spc25"/>
</dbReference>
<dbReference type="CDD" id="cd23784">
    <property type="entry name" value="RWD_Spc25"/>
    <property type="match status" value="1"/>
</dbReference>
<dbReference type="InterPro" id="IPR013255">
    <property type="entry name" value="Spc25_C"/>
</dbReference>
<comment type="similarity">
    <text evidence="1 9">Belongs to the SPC25 family.</text>
</comment>
<comment type="function">
    <text evidence="9">Acts as a component of the essential kinetochore-associated NDC80 complex, which is required for chromosome segregation and spindle checkpoint activity.</text>
</comment>
<keyword evidence="5 9" id="KW-0995">Kinetochore</keyword>
<keyword evidence="13" id="KW-1185">Reference proteome</keyword>
<evidence type="ECO:0000256" key="7">
    <source>
        <dbReference type="ARBA" id="ARBA00023306"/>
    </source>
</evidence>
<evidence type="ECO:0000256" key="3">
    <source>
        <dbReference type="ARBA" id="ARBA00022618"/>
    </source>
</evidence>
<gene>
    <name evidence="12" type="ORF">RO3G_15304</name>
</gene>
<evidence type="ECO:0000259" key="11">
    <source>
        <dbReference type="Pfam" id="PF08234"/>
    </source>
</evidence>
<keyword evidence="8 9" id="KW-0137">Centromere</keyword>
<dbReference type="VEuPathDB" id="FungiDB:RO3G_15304"/>
<dbReference type="Pfam" id="PF08234">
    <property type="entry name" value="Spindle_Spc25"/>
    <property type="match status" value="1"/>
</dbReference>
<organism evidence="12 13">
    <name type="scientific">Rhizopus delemar (strain RA 99-880 / ATCC MYA-4621 / FGSC 9543 / NRRL 43880)</name>
    <name type="common">Mucormycosis agent</name>
    <name type="synonym">Rhizopus arrhizus var. delemar</name>
    <dbReference type="NCBI Taxonomy" id="246409"/>
    <lineage>
        <taxon>Eukaryota</taxon>
        <taxon>Fungi</taxon>
        <taxon>Fungi incertae sedis</taxon>
        <taxon>Mucoromycota</taxon>
        <taxon>Mucoromycotina</taxon>
        <taxon>Mucoromycetes</taxon>
        <taxon>Mucorales</taxon>
        <taxon>Mucorineae</taxon>
        <taxon>Rhizopodaceae</taxon>
        <taxon>Rhizopus</taxon>
    </lineage>
</organism>
<dbReference type="OrthoDB" id="6353017at2759"/>
<evidence type="ECO:0000256" key="9">
    <source>
        <dbReference type="RuleBase" id="RU367150"/>
    </source>
</evidence>
<feature type="coiled-coil region" evidence="10">
    <location>
        <begin position="26"/>
        <end position="93"/>
    </location>
</feature>
<keyword evidence="6 10" id="KW-0175">Coiled coil</keyword>
<evidence type="ECO:0000256" key="2">
    <source>
        <dbReference type="ARBA" id="ARBA00022454"/>
    </source>
</evidence>
<dbReference type="PANTHER" id="PTHR14281:SF0">
    <property type="entry name" value="KINETOCHORE PROTEIN SPC25"/>
    <property type="match status" value="1"/>
</dbReference>
<evidence type="ECO:0000256" key="1">
    <source>
        <dbReference type="ARBA" id="ARBA00006379"/>
    </source>
</evidence>
<comment type="subunit">
    <text evidence="9">Component of the NDC80 complex.</text>
</comment>
<sequence>MLLCSKPPSVTMDVQRDHSIESAQNQKLIEEKIKETKERISNYEKKLMDAKYFLTLQRKEALKQHYDLRNSQLESLKQRKNRLKEMLARKRTEEGNNRKENLQEDIARVEMHAYMSLTGLQIEPLSEDGNGDKMKITFRELNAVRPKKSFSFILCISETGQYSVSRYIPDAFFIQPQIDELNKHRDLYAFLLKMRHLSFVLVLLVYLSLKHHHQ</sequence>
<dbReference type="GO" id="GO:0031262">
    <property type="term" value="C:Ndc80 complex"/>
    <property type="evidence" value="ECO:0007669"/>
    <property type="project" value="InterPro"/>
</dbReference>